<keyword evidence="3" id="KW-1185">Reference proteome</keyword>
<evidence type="ECO:0000313" key="3">
    <source>
        <dbReference type="Proteomes" id="UP000225277"/>
    </source>
</evidence>
<organism evidence="2 3">
    <name type="scientific">Ramularia collo-cygni</name>
    <dbReference type="NCBI Taxonomy" id="112498"/>
    <lineage>
        <taxon>Eukaryota</taxon>
        <taxon>Fungi</taxon>
        <taxon>Dikarya</taxon>
        <taxon>Ascomycota</taxon>
        <taxon>Pezizomycotina</taxon>
        <taxon>Dothideomycetes</taxon>
        <taxon>Dothideomycetidae</taxon>
        <taxon>Mycosphaerellales</taxon>
        <taxon>Mycosphaerellaceae</taxon>
        <taxon>Ramularia</taxon>
    </lineage>
</organism>
<reference evidence="2 3" key="1">
    <citation type="submission" date="2016-03" db="EMBL/GenBank/DDBJ databases">
        <authorList>
            <person name="Ploux O."/>
        </authorList>
    </citation>
    <scope>NUCLEOTIDE SEQUENCE [LARGE SCALE GENOMIC DNA]</scope>
    <source>
        <strain evidence="2 3">URUG2</strain>
    </source>
</reference>
<protein>
    <recommendedName>
        <fullName evidence="4">AA1-like domain-containing protein</fullName>
    </recommendedName>
</protein>
<dbReference type="Proteomes" id="UP000225277">
    <property type="component" value="Unassembled WGS sequence"/>
</dbReference>
<sequence>MKLSIPILAGLAGLASAEFYVARILNNPKAICLPTGTCNSPMGTKDTYLIGAVDMKNCDAIGNRTLENGFYVDPLCPDKKGDGGKPFDLTGNVCGKPDRTKYYFRVSPADNQKLDVSFASDFKDVVASCSKDQKCGKEKFLHCAYLGTQINVIYNYRCEPVNNSGC</sequence>
<feature type="signal peptide" evidence="1">
    <location>
        <begin position="1"/>
        <end position="17"/>
    </location>
</feature>
<evidence type="ECO:0008006" key="4">
    <source>
        <dbReference type="Google" id="ProtNLM"/>
    </source>
</evidence>
<accession>A0A2D3UR56</accession>
<dbReference type="RefSeq" id="XP_023621737.1">
    <property type="nucleotide sequence ID" value="XM_023765969.1"/>
</dbReference>
<dbReference type="AlphaFoldDB" id="A0A2D3UR56"/>
<evidence type="ECO:0000313" key="2">
    <source>
        <dbReference type="EMBL" id="CZT14840.1"/>
    </source>
</evidence>
<keyword evidence="1" id="KW-0732">Signal</keyword>
<dbReference type="GeneID" id="35606621"/>
<evidence type="ECO:0000256" key="1">
    <source>
        <dbReference type="SAM" id="SignalP"/>
    </source>
</evidence>
<name>A0A2D3UR56_9PEZI</name>
<proteinExistence type="predicted"/>
<dbReference type="EMBL" id="FJUY01000001">
    <property type="protein sequence ID" value="CZT14840.1"/>
    <property type="molecule type" value="Genomic_DNA"/>
</dbReference>
<feature type="chain" id="PRO_5013911326" description="AA1-like domain-containing protein" evidence="1">
    <location>
        <begin position="18"/>
        <end position="166"/>
    </location>
</feature>
<gene>
    <name evidence="2" type="ORF">RCC_12061</name>
</gene>